<dbReference type="GO" id="GO:0000380">
    <property type="term" value="P:alternative mRNA splicing, via spliceosome"/>
    <property type="evidence" value="ECO:0007669"/>
    <property type="project" value="InterPro"/>
</dbReference>
<feature type="region of interest" description="Disordered" evidence="1">
    <location>
        <begin position="237"/>
        <end position="258"/>
    </location>
</feature>
<dbReference type="InterPro" id="IPR034604">
    <property type="entry name" value="SRRP53"/>
</dbReference>
<evidence type="ECO:0000313" key="2">
    <source>
        <dbReference type="EMBL" id="CAH9132775.1"/>
    </source>
</evidence>
<accession>A0AAV0FBN5</accession>
<feature type="region of interest" description="Disordered" evidence="1">
    <location>
        <begin position="312"/>
        <end position="331"/>
    </location>
</feature>
<reference evidence="2" key="1">
    <citation type="submission" date="2022-07" db="EMBL/GenBank/DDBJ databases">
        <authorList>
            <person name="Macas J."/>
            <person name="Novak P."/>
            <person name="Neumann P."/>
        </authorList>
    </citation>
    <scope>NUCLEOTIDE SEQUENCE</scope>
</reference>
<sequence length="368" mass="41909">MDEEKAAAYYDELSRKGGGAARFKQGLGFSAASSSNDAVPSVGSAIPSAASFHSKFVRESIPSKNEEAEKKHQLHTIQNKLKKKPKEEDKSISASRVSRDRHSDSKHSRPSREIHSRGRSRSRSRERYSKRRSRSKDREKDSSLRSRNDSSNRRHRSRSRSRERAKERRRRSSSGSDEERDKRRKNRNVSPPDARSEKKSKAGKGRKECVDYATVIDGYDKMTPAERVKAKMKLQLSETAERDEANGMGSGWERFDFNKDAPLDDEEIEVAEDDAVLVKHIGQTFRFSTMEARREDRIKAAHDEAIFGCSRHDENVDGTASHPPFNDADDEIEKENVKTPESDPLTNLISDQVMAMQGVSWRDRARRS</sequence>
<organism evidence="2 3">
    <name type="scientific">Cuscuta epithymum</name>
    <dbReference type="NCBI Taxonomy" id="186058"/>
    <lineage>
        <taxon>Eukaryota</taxon>
        <taxon>Viridiplantae</taxon>
        <taxon>Streptophyta</taxon>
        <taxon>Embryophyta</taxon>
        <taxon>Tracheophyta</taxon>
        <taxon>Spermatophyta</taxon>
        <taxon>Magnoliopsida</taxon>
        <taxon>eudicotyledons</taxon>
        <taxon>Gunneridae</taxon>
        <taxon>Pentapetalae</taxon>
        <taxon>asterids</taxon>
        <taxon>lamiids</taxon>
        <taxon>Solanales</taxon>
        <taxon>Convolvulaceae</taxon>
        <taxon>Cuscuteae</taxon>
        <taxon>Cuscuta</taxon>
        <taxon>Cuscuta subgen. Cuscuta</taxon>
    </lineage>
</organism>
<keyword evidence="3" id="KW-1185">Reference proteome</keyword>
<gene>
    <name evidence="2" type="ORF">CEPIT_LOCUS32445</name>
</gene>
<dbReference type="GO" id="GO:0005737">
    <property type="term" value="C:cytoplasm"/>
    <property type="evidence" value="ECO:0007669"/>
    <property type="project" value="TreeGrafter"/>
</dbReference>
<name>A0AAV0FBN5_9ASTE</name>
<comment type="caution">
    <text evidence="2">The sequence shown here is derived from an EMBL/GenBank/DDBJ whole genome shotgun (WGS) entry which is preliminary data.</text>
</comment>
<feature type="compositionally biased region" description="Basic and acidic residues" evidence="1">
    <location>
        <begin position="136"/>
        <end position="152"/>
    </location>
</feature>
<feature type="compositionally biased region" description="Basic residues" evidence="1">
    <location>
        <begin position="117"/>
        <end position="135"/>
    </location>
</feature>
<dbReference type="PANTHER" id="PTHR31968:SF4">
    <property type="entry name" value="SERINE_ARGININE-RELATED PROTEIN 53"/>
    <property type="match status" value="1"/>
</dbReference>
<feature type="compositionally biased region" description="Basic and acidic residues" evidence="1">
    <location>
        <begin position="85"/>
        <end position="116"/>
    </location>
</feature>
<dbReference type="Proteomes" id="UP001152523">
    <property type="component" value="Unassembled WGS sequence"/>
</dbReference>
<dbReference type="GO" id="GO:0005634">
    <property type="term" value="C:nucleus"/>
    <property type="evidence" value="ECO:0007669"/>
    <property type="project" value="TreeGrafter"/>
</dbReference>
<dbReference type="PANTHER" id="PTHR31968">
    <property type="entry name" value="SERINE/ARGININE-RELATED PROTEIN 53"/>
    <property type="match status" value="1"/>
</dbReference>
<feature type="region of interest" description="Disordered" evidence="1">
    <location>
        <begin position="61"/>
        <end position="210"/>
    </location>
</feature>
<feature type="compositionally biased region" description="Basic and acidic residues" evidence="1">
    <location>
        <begin position="194"/>
        <end position="210"/>
    </location>
</feature>
<evidence type="ECO:0000256" key="1">
    <source>
        <dbReference type="SAM" id="MobiDB-lite"/>
    </source>
</evidence>
<protein>
    <submittedName>
        <fullName evidence="2">Uncharacterized protein</fullName>
    </submittedName>
</protein>
<proteinExistence type="predicted"/>
<dbReference type="EMBL" id="CAMAPF010000972">
    <property type="protein sequence ID" value="CAH9132775.1"/>
    <property type="molecule type" value="Genomic_DNA"/>
</dbReference>
<dbReference type="AlphaFoldDB" id="A0AAV0FBN5"/>
<feature type="region of interest" description="Disordered" evidence="1">
    <location>
        <begin position="31"/>
        <end position="50"/>
    </location>
</feature>
<evidence type="ECO:0000313" key="3">
    <source>
        <dbReference type="Proteomes" id="UP001152523"/>
    </source>
</evidence>